<dbReference type="InterPro" id="IPR035709">
    <property type="entry name" value="YoaB-like"/>
</dbReference>
<dbReference type="PANTHER" id="PTHR47328:SF1">
    <property type="entry name" value="RUTC FAMILY PROTEIN YOAB"/>
    <property type="match status" value="1"/>
</dbReference>
<evidence type="ECO:0000313" key="2">
    <source>
        <dbReference type="Proteomes" id="UP001155546"/>
    </source>
</evidence>
<comment type="caution">
    <text evidence="1">The sequence shown here is derived from an EMBL/GenBank/DDBJ whole genome shotgun (WGS) entry which is preliminary data.</text>
</comment>
<protein>
    <submittedName>
        <fullName evidence="1">RidA family protein</fullName>
    </submittedName>
</protein>
<dbReference type="EMBL" id="JAMTCD010000031">
    <property type="protein sequence ID" value="MCT7943441.1"/>
    <property type="molecule type" value="Genomic_DNA"/>
</dbReference>
<name>A0A9X3ARE5_9GAMM</name>
<proteinExistence type="predicted"/>
<gene>
    <name evidence="1" type="ORF">NE535_16905</name>
</gene>
<dbReference type="AlphaFoldDB" id="A0A9X3ARE5"/>
<evidence type="ECO:0000313" key="1">
    <source>
        <dbReference type="EMBL" id="MCT7943441.1"/>
    </source>
</evidence>
<dbReference type="CDD" id="cd06150">
    <property type="entry name" value="YjgF_YER057c_UK114_like_2"/>
    <property type="match status" value="1"/>
</dbReference>
<accession>A0A9X3ARE5</accession>
<dbReference type="SUPFAM" id="SSF55298">
    <property type="entry name" value="YjgF-like"/>
    <property type="match status" value="1"/>
</dbReference>
<dbReference type="PANTHER" id="PTHR47328">
    <property type="match status" value="1"/>
</dbReference>
<dbReference type="Proteomes" id="UP001155546">
    <property type="component" value="Unassembled WGS sequence"/>
</dbReference>
<dbReference type="Gene3D" id="3.30.1330.40">
    <property type="entry name" value="RutC-like"/>
    <property type="match status" value="1"/>
</dbReference>
<organism evidence="1 2">
    <name type="scientific">Shewanella holmiensis</name>
    <dbReference type="NCBI Taxonomy" id="2952222"/>
    <lineage>
        <taxon>Bacteria</taxon>
        <taxon>Pseudomonadati</taxon>
        <taxon>Pseudomonadota</taxon>
        <taxon>Gammaproteobacteria</taxon>
        <taxon>Alteromonadales</taxon>
        <taxon>Shewanellaceae</taxon>
        <taxon>Shewanella</taxon>
    </lineage>
</organism>
<dbReference type="InterPro" id="IPR035959">
    <property type="entry name" value="RutC-like_sf"/>
</dbReference>
<dbReference type="Pfam" id="PF01042">
    <property type="entry name" value="Ribonuc_L-PSP"/>
    <property type="match status" value="1"/>
</dbReference>
<reference evidence="1" key="1">
    <citation type="journal article" date="2023" name="Int. J. Syst. Evol. Microbiol.">
        <title>&lt;i&gt;Shewanella septentrionalis&lt;/i&gt; sp. nov. and &lt;i&gt;Shewanella holmiensis&lt;/i&gt; sp. nov., isolated from Baltic Sea water and sediments.</title>
        <authorList>
            <person name="Martin-Rodriguez A.J."/>
            <person name="Thorell K."/>
            <person name="Joffre E."/>
            <person name="Jensie-Markopoulos S."/>
            <person name="Moore E.R.B."/>
            <person name="Sjoling A."/>
        </authorList>
    </citation>
    <scope>NUCLEOTIDE SEQUENCE</scope>
    <source>
        <strain evidence="1">SP1S2-7</strain>
    </source>
</reference>
<sequence length="122" mass="13322">MATIEKMITRIDVNPRMSSIVIHNKTVYLCGQVATDKFADITTQTQTMLAEVDSLLAQAGSGHSHILSATIYLKDMQDYDAMNAVWDKWLVSGHAPARACVQAAIAEPEYLVEVSVIAAVIE</sequence>
<dbReference type="RefSeq" id="WP_261299797.1">
    <property type="nucleotide sequence ID" value="NZ_JAMTCD010000031.1"/>
</dbReference>
<dbReference type="InterPro" id="IPR006175">
    <property type="entry name" value="YjgF/YER057c/UK114"/>
</dbReference>
<keyword evidence="2" id="KW-1185">Reference proteome</keyword>